<keyword evidence="3" id="KW-0436">Ligase</keyword>
<dbReference type="Gene3D" id="3.30.420.360">
    <property type="match status" value="1"/>
</dbReference>
<dbReference type="Pfam" id="PF22521">
    <property type="entry name" value="HypF_C_2"/>
    <property type="match status" value="1"/>
</dbReference>
<comment type="catalytic activity">
    <reaction evidence="7 8">
        <text>C-terminal L-cysteinyl-[HypE protein] + carbamoyl phosphate + ATP + H2O = C-terminal S-carboxamide-L-cysteinyl-[HypE protein] + AMP + phosphate + diphosphate + H(+)</text>
        <dbReference type="Rhea" id="RHEA:55636"/>
        <dbReference type="Rhea" id="RHEA-COMP:14247"/>
        <dbReference type="Rhea" id="RHEA-COMP:14392"/>
        <dbReference type="ChEBI" id="CHEBI:15377"/>
        <dbReference type="ChEBI" id="CHEBI:15378"/>
        <dbReference type="ChEBI" id="CHEBI:30616"/>
        <dbReference type="ChEBI" id="CHEBI:33019"/>
        <dbReference type="ChEBI" id="CHEBI:43474"/>
        <dbReference type="ChEBI" id="CHEBI:58228"/>
        <dbReference type="ChEBI" id="CHEBI:76913"/>
        <dbReference type="ChEBI" id="CHEBI:139126"/>
        <dbReference type="ChEBI" id="CHEBI:456215"/>
    </reaction>
</comment>
<evidence type="ECO:0000259" key="10">
    <source>
        <dbReference type="PROSITE" id="PS51160"/>
    </source>
</evidence>
<evidence type="ECO:0000256" key="4">
    <source>
        <dbReference type="ARBA" id="ARBA00022723"/>
    </source>
</evidence>
<keyword evidence="5" id="KW-0863">Zinc-finger</keyword>
<dbReference type="Gene3D" id="3.30.110.120">
    <property type="match status" value="1"/>
</dbReference>
<dbReference type="Pfam" id="PF17788">
    <property type="entry name" value="HypF_C"/>
    <property type="match status" value="1"/>
</dbReference>
<evidence type="ECO:0000313" key="13">
    <source>
        <dbReference type="Proteomes" id="UP000813876"/>
    </source>
</evidence>
<dbReference type="PIRSF" id="PIRSF006256">
    <property type="entry name" value="CMPcnvr_hdrg_mat"/>
    <property type="match status" value="1"/>
</dbReference>
<dbReference type="InterPro" id="IPR051060">
    <property type="entry name" value="Carbamoyltrans_HypF-like"/>
</dbReference>
<dbReference type="Pfam" id="PF07503">
    <property type="entry name" value="zf-HYPF"/>
    <property type="match status" value="2"/>
</dbReference>
<dbReference type="PANTHER" id="PTHR42959">
    <property type="entry name" value="CARBAMOYLTRANSFERASE"/>
    <property type="match status" value="1"/>
</dbReference>
<evidence type="ECO:0000256" key="1">
    <source>
        <dbReference type="ARBA" id="ARBA00004711"/>
    </source>
</evidence>
<accession>A0AAW4ZLF4</accession>
<dbReference type="Proteomes" id="UP000813876">
    <property type="component" value="Unassembled WGS sequence"/>
</dbReference>
<dbReference type="GO" id="GO:0003998">
    <property type="term" value="F:acylphosphatase activity"/>
    <property type="evidence" value="ECO:0007669"/>
    <property type="project" value="UniProtKB-EC"/>
</dbReference>
<evidence type="ECO:0000313" key="12">
    <source>
        <dbReference type="EMBL" id="MCF2301907.1"/>
    </source>
</evidence>
<dbReference type="Pfam" id="PF01300">
    <property type="entry name" value="Sua5_yciO_yrdC"/>
    <property type="match status" value="1"/>
</dbReference>
<organism evidence="12 13">
    <name type="scientific">Photobacterium phosphoreum</name>
    <dbReference type="NCBI Taxonomy" id="659"/>
    <lineage>
        <taxon>Bacteria</taxon>
        <taxon>Pseudomonadati</taxon>
        <taxon>Pseudomonadota</taxon>
        <taxon>Gammaproteobacteria</taxon>
        <taxon>Vibrionales</taxon>
        <taxon>Vibrionaceae</taxon>
        <taxon>Photobacterium</taxon>
    </lineage>
</organism>
<dbReference type="NCBIfam" id="TIGR00143">
    <property type="entry name" value="hypF"/>
    <property type="match status" value="1"/>
</dbReference>
<evidence type="ECO:0000256" key="9">
    <source>
        <dbReference type="PROSITE-ProRule" id="PRU00520"/>
    </source>
</evidence>
<feature type="active site" evidence="9">
    <location>
        <position position="22"/>
    </location>
</feature>
<reference evidence="12" key="1">
    <citation type="submission" date="2019-11" db="EMBL/GenBank/DDBJ databases">
        <title>Comparative genomics of photobacteria reveal adaptation to distinct habitats.</title>
        <authorList>
            <person name="Fuertes-Perez S."/>
            <person name="Hilgarth M."/>
            <person name="Vogel R.F."/>
        </authorList>
    </citation>
    <scope>NUCLEOTIDE SEQUENCE</scope>
    <source>
        <strain evidence="12">TMW2.2145</strain>
    </source>
</reference>
<dbReference type="Gene3D" id="3.30.420.40">
    <property type="match status" value="1"/>
</dbReference>
<comment type="function">
    <text evidence="8">Involved in the maturation of [NiFe] hydrogenases. Along with HypE, it catalyzes the synthesis of the CN ligands of the active site iron of [NiFe]-hydrogenases. HypF functions as a carbamoyl transferase using carbamoylphosphate as a substrate and transferring the carboxamido moiety in an ATP-dependent reaction to the thiolate of the C-terminal cysteine of HypE yielding a protein-S-carboxamide.</text>
</comment>
<dbReference type="Gene3D" id="3.90.870.50">
    <property type="match status" value="1"/>
</dbReference>
<dbReference type="EMBL" id="WMCP01000008">
    <property type="protein sequence ID" value="MCF2301907.1"/>
    <property type="molecule type" value="Genomic_DNA"/>
</dbReference>
<dbReference type="RefSeq" id="WP_232581060.1">
    <property type="nucleotide sequence ID" value="NZ_WMCP01000008.1"/>
</dbReference>
<dbReference type="InterPro" id="IPR055128">
    <property type="entry name" value="HypF_C_2"/>
</dbReference>
<comment type="caution">
    <text evidence="12">The sequence shown here is derived from an EMBL/GenBank/DDBJ whole genome shotgun (WGS) entry which is preliminary data.</text>
</comment>
<dbReference type="Pfam" id="PF00708">
    <property type="entry name" value="Acylphosphatase"/>
    <property type="match status" value="1"/>
</dbReference>
<dbReference type="GO" id="GO:0051604">
    <property type="term" value="P:protein maturation"/>
    <property type="evidence" value="ECO:0007669"/>
    <property type="project" value="TreeGrafter"/>
</dbReference>
<comment type="catalytic activity">
    <reaction evidence="9">
        <text>an acyl phosphate + H2O = a carboxylate + phosphate + H(+)</text>
        <dbReference type="Rhea" id="RHEA:14965"/>
        <dbReference type="ChEBI" id="CHEBI:15377"/>
        <dbReference type="ChEBI" id="CHEBI:15378"/>
        <dbReference type="ChEBI" id="CHEBI:29067"/>
        <dbReference type="ChEBI" id="CHEBI:43474"/>
        <dbReference type="ChEBI" id="CHEBI:59918"/>
        <dbReference type="EC" id="3.6.1.7"/>
    </reaction>
</comment>
<dbReference type="PANTHER" id="PTHR42959:SF1">
    <property type="entry name" value="CARBAMOYLTRANSFERASE HYPF"/>
    <property type="match status" value="1"/>
</dbReference>
<dbReference type="SUPFAM" id="SSF55821">
    <property type="entry name" value="YrdC/RibB"/>
    <property type="match status" value="1"/>
</dbReference>
<dbReference type="InterPro" id="IPR004421">
    <property type="entry name" value="Carbamoyltransferase_HypF"/>
</dbReference>
<dbReference type="PROSITE" id="PS51163">
    <property type="entry name" value="YRDC"/>
    <property type="match status" value="1"/>
</dbReference>
<dbReference type="InterPro" id="IPR036046">
    <property type="entry name" value="Acylphosphatase-like_dom_sf"/>
</dbReference>
<dbReference type="AlphaFoldDB" id="A0AAW4ZLF4"/>
<feature type="domain" description="YrdC-like" evidence="11">
    <location>
        <begin position="219"/>
        <end position="425"/>
    </location>
</feature>
<dbReference type="InterPro" id="IPR001792">
    <property type="entry name" value="Acylphosphatase-like_dom"/>
</dbReference>
<keyword evidence="9" id="KW-0378">Hydrolase</keyword>
<dbReference type="GO" id="GO:0016743">
    <property type="term" value="F:carboxyl- or carbamoyltransferase activity"/>
    <property type="evidence" value="ECO:0007669"/>
    <property type="project" value="UniProtKB-UniRule"/>
</dbReference>
<dbReference type="GO" id="GO:0016874">
    <property type="term" value="F:ligase activity"/>
    <property type="evidence" value="ECO:0007669"/>
    <property type="project" value="UniProtKB-UniRule"/>
</dbReference>
<gene>
    <name evidence="12" type="primary">hypF</name>
    <name evidence="12" type="ORF">GLP33_09180</name>
</gene>
<keyword evidence="6" id="KW-0862">Zinc</keyword>
<comment type="similarity">
    <text evidence="2 8">Belongs to the carbamoyltransferase HypF family.</text>
</comment>
<dbReference type="InterPro" id="IPR043129">
    <property type="entry name" value="ATPase_NBD"/>
</dbReference>
<sequence>MKDNFARQYIHITGIVQGVGFRPFVYQLALQYALVGWVINDSEGVKIEAQGDTKNLEHFIIALEQQAPPLSRIDHVTVVSLPLWLVPEKPTLFSIEKSQHCDSTSVSVSPDQGLCDACKQDIADPTSRYYQYPFTNCTHCGPRYSITRALPYDRATTSMEGFALCRDCQQAYENPLDRRYHAQPISCAVCGPWTRFIDYSHNHNFSSATLSHSAELIQQAAINQLAKRLHAGAVVAIKGLGGFHLVCDGTNAQAVAKLRQIKHRQQKPLAVMVADIETVQQLVIGEPIEWQALDSQARPIVLMHKAQIPTSMSVNSTNLAVNVAVNVAMNVAPNVPYLGVMLPYTPLHYLLFTALAEINATAVLVMTSANVSGMPIATEIQQIEQQFSGTIDSVLDHNRPIVHACDDSVVHYAGGKIRTLRMARGYAPYSQFGNKAETITLALGAQQKSTIGLALPQQWVLSPYIGDLNNLDTEQRYLQTVADLQALYQVTAPQVVCDKHPSYYSTAYAKQLITTSETPVELLQVQHHHAHILAVMAEFNLTKPVLGFTFDGTGWGDDDTVWGGEVLLASCQDYQRIGHLRPFRLIGGEQAIKEPARLLLAMLLECYAVDDIKSMQLSAFSTWTETHFNNLYQLWQSGSRSPYTSSIGRFIDAWTCLLGLVDNVNYEGQCGLLLEQAAKQNTYYIPLSFQITAAGIIDWQPLFAHVLPLVGEIRDDRRQTWINSLAHGVLTAIAKMIATIAKQHPSHAVVLGGGVFQNRVLVDQIYHQFSGQSQPVYCGEKLPSNDGAIAAGQLWYALHYSHIHSTIESEAL</sequence>
<dbReference type="InterPro" id="IPR017945">
    <property type="entry name" value="DHBP_synth_RibB-like_a/b_dom"/>
</dbReference>
<protein>
    <recommendedName>
        <fullName evidence="8">Carbamoyltransferase HypF</fullName>
        <ecNumber evidence="8">6.2.-.-</ecNumber>
    </recommendedName>
</protein>
<dbReference type="PROSITE" id="PS00150">
    <property type="entry name" value="ACYLPHOSPHATASE_1"/>
    <property type="match status" value="1"/>
</dbReference>
<dbReference type="GO" id="GO:0008270">
    <property type="term" value="F:zinc ion binding"/>
    <property type="evidence" value="ECO:0007669"/>
    <property type="project" value="UniProtKB-KW"/>
</dbReference>
<keyword evidence="4" id="KW-0479">Metal-binding</keyword>
<feature type="active site" evidence="9">
    <location>
        <position position="40"/>
    </location>
</feature>
<dbReference type="SUPFAM" id="SSF53067">
    <property type="entry name" value="Actin-like ATPase domain"/>
    <property type="match status" value="1"/>
</dbReference>
<evidence type="ECO:0000256" key="7">
    <source>
        <dbReference type="ARBA" id="ARBA00048220"/>
    </source>
</evidence>
<evidence type="ECO:0000256" key="3">
    <source>
        <dbReference type="ARBA" id="ARBA00022598"/>
    </source>
</evidence>
<evidence type="ECO:0000256" key="6">
    <source>
        <dbReference type="ARBA" id="ARBA00022833"/>
    </source>
</evidence>
<dbReference type="SUPFAM" id="SSF54975">
    <property type="entry name" value="Acylphosphatase/BLUF domain-like"/>
    <property type="match status" value="1"/>
</dbReference>
<feature type="domain" description="Acylphosphatase-like" evidence="10">
    <location>
        <begin position="7"/>
        <end position="97"/>
    </location>
</feature>
<evidence type="ECO:0000256" key="2">
    <source>
        <dbReference type="ARBA" id="ARBA00008097"/>
    </source>
</evidence>
<dbReference type="InterPro" id="IPR017968">
    <property type="entry name" value="Acylphosphatase_CS"/>
</dbReference>
<proteinExistence type="inferred from homology"/>
<dbReference type="InterPro" id="IPR011125">
    <property type="entry name" value="Znf_HypF"/>
</dbReference>
<evidence type="ECO:0000256" key="8">
    <source>
        <dbReference type="PIRNR" id="PIRNR006256"/>
    </source>
</evidence>
<dbReference type="InterPro" id="IPR006070">
    <property type="entry name" value="Sua5-like_dom"/>
</dbReference>
<dbReference type="PROSITE" id="PS51160">
    <property type="entry name" value="ACYLPHOSPHATASE_3"/>
    <property type="match status" value="1"/>
</dbReference>
<dbReference type="InterPro" id="IPR041440">
    <property type="entry name" value="HypF_C"/>
</dbReference>
<evidence type="ECO:0000256" key="5">
    <source>
        <dbReference type="ARBA" id="ARBA00022771"/>
    </source>
</evidence>
<name>A0AAW4ZLF4_PHOPO</name>
<evidence type="ECO:0000259" key="11">
    <source>
        <dbReference type="PROSITE" id="PS51163"/>
    </source>
</evidence>
<dbReference type="EC" id="6.2.-.-" evidence="8"/>
<dbReference type="GO" id="GO:0003725">
    <property type="term" value="F:double-stranded RNA binding"/>
    <property type="evidence" value="ECO:0007669"/>
    <property type="project" value="InterPro"/>
</dbReference>
<comment type="pathway">
    <text evidence="1 8">Protein modification; [NiFe] hydrogenase maturation.</text>
</comment>